<dbReference type="GO" id="GO:0010411">
    <property type="term" value="P:xyloglucan metabolic process"/>
    <property type="evidence" value="ECO:0007669"/>
    <property type="project" value="TreeGrafter"/>
</dbReference>
<name>A0A3P3RMH2_9EURY</name>
<evidence type="ECO:0000259" key="2">
    <source>
        <dbReference type="Pfam" id="PF15902"/>
    </source>
</evidence>
<dbReference type="SUPFAM" id="SSF110296">
    <property type="entry name" value="Oligoxyloglucan reducing end-specific cellobiohydrolase"/>
    <property type="match status" value="1"/>
</dbReference>
<keyword evidence="4" id="KW-1185">Reference proteome</keyword>
<gene>
    <name evidence="3" type="ORF">EIK79_00710</name>
</gene>
<dbReference type="AlphaFoldDB" id="A0A3P3RMH2"/>
<dbReference type="InterPro" id="IPR052025">
    <property type="entry name" value="Xyloglucanase_GH74"/>
</dbReference>
<dbReference type="Gene3D" id="2.130.10.10">
    <property type="entry name" value="YVTN repeat-like/Quinoprotein amine dehydrogenase"/>
    <property type="match status" value="1"/>
</dbReference>
<evidence type="ECO:0000313" key="4">
    <source>
        <dbReference type="Proteomes" id="UP000282322"/>
    </source>
</evidence>
<dbReference type="EMBL" id="RRCH01000002">
    <property type="protein sequence ID" value="RRJ34058.1"/>
    <property type="molecule type" value="Genomic_DNA"/>
</dbReference>
<dbReference type="InterPro" id="IPR015943">
    <property type="entry name" value="WD40/YVTN_repeat-like_dom_sf"/>
</dbReference>
<dbReference type="InterPro" id="IPR031778">
    <property type="entry name" value="Sortilin_N"/>
</dbReference>
<proteinExistence type="predicted"/>
<dbReference type="PANTHER" id="PTHR43739:SF5">
    <property type="entry name" value="EXO-ALPHA-SIALIDASE"/>
    <property type="match status" value="1"/>
</dbReference>
<dbReference type="GO" id="GO:0016787">
    <property type="term" value="F:hydrolase activity"/>
    <property type="evidence" value="ECO:0007669"/>
    <property type="project" value="UniProtKB-KW"/>
</dbReference>
<feature type="domain" description="Sortilin N-terminal" evidence="2">
    <location>
        <begin position="89"/>
        <end position="218"/>
    </location>
</feature>
<keyword evidence="1" id="KW-0677">Repeat</keyword>
<accession>A0A3P3RMH2</accession>
<sequence>MTVLIGASDGVYRASDVPFEIVEQVLDTGFVTGIATFDAVDGTFAATTTGLYHSTDTGDSWDDLSVPTESVWSVHATEVGLYAGTAPAHLYRSTDGGRTWTDVKSLQEQPSHSKWTAPGSIPPRLRTLGTHPEAPERLVVGIEAGKLHVTEDGGKTWIERDDPVPDDIHHVNVRAPNEFIVSTGYLGVDGEQPGGLYRTTDAGETWARLDTGDRAYFREAIDHDGRLYVSAARDAPPWWAGGADAVLYESNDDETLTAVSYPSGPAEVIDAWAVIDGHVIAGTVFRSQESTRPIDVSTAAGSSGSVLQRTKDGEWRQVGNVPAGIHSIASM</sequence>
<dbReference type="OrthoDB" id="197823at2157"/>
<dbReference type="Pfam" id="PF15902">
    <property type="entry name" value="Sortilin-Vps10"/>
    <property type="match status" value="1"/>
</dbReference>
<evidence type="ECO:0000256" key="1">
    <source>
        <dbReference type="ARBA" id="ARBA00022737"/>
    </source>
</evidence>
<reference evidence="3 4" key="1">
    <citation type="submission" date="2018-11" db="EMBL/GenBank/DDBJ databases">
        <title>Taxonoimc description of Halomarina strain SPP-AMP-1.</title>
        <authorList>
            <person name="Pal Y."/>
            <person name="Srinivasana K."/>
            <person name="Verma A."/>
            <person name="Kumar P."/>
        </authorList>
    </citation>
    <scope>NUCLEOTIDE SEQUENCE [LARGE SCALE GENOMIC DNA]</scope>
    <source>
        <strain evidence="3 4">SPP-AMP-1</strain>
    </source>
</reference>
<protein>
    <submittedName>
        <fullName evidence="3">Glycosyl hydrolase</fullName>
    </submittedName>
</protein>
<organism evidence="3 4">
    <name type="scientific">Halocatena pleomorpha</name>
    <dbReference type="NCBI Taxonomy" id="1785090"/>
    <lineage>
        <taxon>Archaea</taxon>
        <taxon>Methanobacteriati</taxon>
        <taxon>Methanobacteriota</taxon>
        <taxon>Stenosarchaea group</taxon>
        <taxon>Halobacteria</taxon>
        <taxon>Halobacteriales</taxon>
        <taxon>Natronomonadaceae</taxon>
        <taxon>Halocatena</taxon>
    </lineage>
</organism>
<keyword evidence="3" id="KW-0378">Hydrolase</keyword>
<dbReference type="CDD" id="cd15482">
    <property type="entry name" value="Sialidase_non-viral"/>
    <property type="match status" value="1"/>
</dbReference>
<comment type="caution">
    <text evidence="3">The sequence shown here is derived from an EMBL/GenBank/DDBJ whole genome shotgun (WGS) entry which is preliminary data.</text>
</comment>
<dbReference type="PANTHER" id="PTHR43739">
    <property type="entry name" value="XYLOGLUCANASE (EUROFUNG)"/>
    <property type="match status" value="1"/>
</dbReference>
<dbReference type="RefSeq" id="WP_124953228.1">
    <property type="nucleotide sequence ID" value="NZ_RRCH01000002.1"/>
</dbReference>
<dbReference type="Proteomes" id="UP000282322">
    <property type="component" value="Unassembled WGS sequence"/>
</dbReference>
<evidence type="ECO:0000313" key="3">
    <source>
        <dbReference type="EMBL" id="RRJ34058.1"/>
    </source>
</evidence>